<gene>
    <name evidence="2" type="ORF">DAY19_11650</name>
</gene>
<evidence type="ECO:0000313" key="2">
    <source>
        <dbReference type="EMBL" id="RZF20633.1"/>
    </source>
</evidence>
<keyword evidence="1" id="KW-0472">Membrane</keyword>
<accession>A0ABY0ICF5</accession>
<sequence length="82" mass="8657">MKYLIVLMASPVFARSLKASAEKFAEGARNIALAFAVFGFVYAGVAYVTGQGDAPKRLTSTAVGTFCIIAASQITDFFKGIV</sequence>
<organism evidence="2 3">
    <name type="scientific">Halobacteriovorax vibrionivorans</name>
    <dbReference type="NCBI Taxonomy" id="2152716"/>
    <lineage>
        <taxon>Bacteria</taxon>
        <taxon>Pseudomonadati</taxon>
        <taxon>Bdellovibrionota</taxon>
        <taxon>Bacteriovoracia</taxon>
        <taxon>Bacteriovoracales</taxon>
        <taxon>Halobacteriovoraceae</taxon>
        <taxon>Halobacteriovorax</taxon>
    </lineage>
</organism>
<dbReference type="EMBL" id="QDKL01000003">
    <property type="protein sequence ID" value="RZF20633.1"/>
    <property type="molecule type" value="Genomic_DNA"/>
</dbReference>
<evidence type="ECO:0000313" key="3">
    <source>
        <dbReference type="Proteomes" id="UP000443582"/>
    </source>
</evidence>
<keyword evidence="3" id="KW-1185">Reference proteome</keyword>
<proteinExistence type="predicted"/>
<name>A0ABY0ICF5_9BACT</name>
<keyword evidence="1" id="KW-1133">Transmembrane helix</keyword>
<evidence type="ECO:0000256" key="1">
    <source>
        <dbReference type="SAM" id="Phobius"/>
    </source>
</evidence>
<reference evidence="3" key="1">
    <citation type="journal article" date="2019" name="Int. J. Syst. Evol. Microbiol.">
        <title>Halobacteriovorax valvorus sp. nov., a novel prokaryotic predator isolated from coastal seawater of China.</title>
        <authorList>
            <person name="Chen M.-X."/>
        </authorList>
    </citation>
    <scope>NUCLEOTIDE SEQUENCE [LARGE SCALE GENOMIC DNA]</scope>
    <source>
        <strain evidence="3">BL9</strain>
    </source>
</reference>
<protein>
    <recommendedName>
        <fullName evidence="4">TrbC/VirB2 family protein</fullName>
    </recommendedName>
</protein>
<feature type="transmembrane region" description="Helical" evidence="1">
    <location>
        <begin position="31"/>
        <end position="50"/>
    </location>
</feature>
<dbReference type="RefSeq" id="WP_115362641.1">
    <property type="nucleotide sequence ID" value="NZ_QDKL01000003.1"/>
</dbReference>
<evidence type="ECO:0008006" key="4">
    <source>
        <dbReference type="Google" id="ProtNLM"/>
    </source>
</evidence>
<keyword evidence="1" id="KW-0812">Transmembrane</keyword>
<comment type="caution">
    <text evidence="2">The sequence shown here is derived from an EMBL/GenBank/DDBJ whole genome shotgun (WGS) entry which is preliminary data.</text>
</comment>
<dbReference type="Proteomes" id="UP000443582">
    <property type="component" value="Unassembled WGS sequence"/>
</dbReference>